<dbReference type="Proteomes" id="UP000470470">
    <property type="component" value="Unassembled WGS sequence"/>
</dbReference>
<feature type="transmembrane region" description="Helical" evidence="1">
    <location>
        <begin position="45"/>
        <end position="65"/>
    </location>
</feature>
<keyword evidence="1" id="KW-0812">Transmembrane</keyword>
<accession>A0A7K3W8Y3</accession>
<keyword evidence="1" id="KW-0472">Membrane</keyword>
<dbReference type="AlphaFoldDB" id="A0A7K3W8Y3"/>
<name>A0A7K3W8Y3_9ACTN</name>
<proteinExistence type="predicted"/>
<evidence type="ECO:0000256" key="1">
    <source>
        <dbReference type="SAM" id="Phobius"/>
    </source>
</evidence>
<gene>
    <name evidence="2" type="ORF">G1H19_02715</name>
</gene>
<dbReference type="RefSeq" id="WP_152730153.1">
    <property type="nucleotide sequence ID" value="NZ_JAABOZ010000005.1"/>
</dbReference>
<comment type="caution">
    <text evidence="2">The sequence shown here is derived from an EMBL/GenBank/DDBJ whole genome shotgun (WGS) entry which is preliminary data.</text>
</comment>
<organism evidence="2 3">
    <name type="scientific">Goekera deserti</name>
    <dbReference type="NCBI Taxonomy" id="2497753"/>
    <lineage>
        <taxon>Bacteria</taxon>
        <taxon>Bacillati</taxon>
        <taxon>Actinomycetota</taxon>
        <taxon>Actinomycetes</taxon>
        <taxon>Geodermatophilales</taxon>
        <taxon>Geodermatophilaceae</taxon>
        <taxon>Goekera</taxon>
    </lineage>
</organism>
<keyword evidence="3" id="KW-1185">Reference proteome</keyword>
<evidence type="ECO:0000313" key="2">
    <source>
        <dbReference type="EMBL" id="NEL52928.1"/>
    </source>
</evidence>
<keyword evidence="1" id="KW-1133">Transmembrane helix</keyword>
<dbReference type="EMBL" id="JAAGWK010000005">
    <property type="protein sequence ID" value="NEL52928.1"/>
    <property type="molecule type" value="Genomic_DNA"/>
</dbReference>
<sequence length="79" mass="8400">MSVLVVLVPALAVVLVGYVVGYGVALWVSGLLGAPLSPAAAELVGWATGLALLGVVSTLLGRRWLRRRDRLRVERGHQK</sequence>
<evidence type="ECO:0000313" key="3">
    <source>
        <dbReference type="Proteomes" id="UP000470470"/>
    </source>
</evidence>
<reference evidence="2 3" key="1">
    <citation type="submission" date="2020-02" db="EMBL/GenBank/DDBJ databases">
        <title>The whole genome sequence of CPCC 205119.</title>
        <authorList>
            <person name="Jiang Z."/>
        </authorList>
    </citation>
    <scope>NUCLEOTIDE SEQUENCE [LARGE SCALE GENOMIC DNA]</scope>
    <source>
        <strain evidence="2 3">CPCC 205119</strain>
    </source>
</reference>
<protein>
    <submittedName>
        <fullName evidence="2">Uncharacterized protein</fullName>
    </submittedName>
</protein>